<dbReference type="Pfam" id="PF07690">
    <property type="entry name" value="MFS_1"/>
    <property type="match status" value="1"/>
</dbReference>
<evidence type="ECO:0000313" key="3">
    <source>
        <dbReference type="EMBL" id="CAF4395641.1"/>
    </source>
</evidence>
<organism evidence="2 4">
    <name type="scientific">Didymodactylos carnosus</name>
    <dbReference type="NCBI Taxonomy" id="1234261"/>
    <lineage>
        <taxon>Eukaryota</taxon>
        <taxon>Metazoa</taxon>
        <taxon>Spiralia</taxon>
        <taxon>Gnathifera</taxon>
        <taxon>Rotifera</taxon>
        <taxon>Eurotatoria</taxon>
        <taxon>Bdelloidea</taxon>
        <taxon>Philodinida</taxon>
        <taxon>Philodinidae</taxon>
        <taxon>Didymodactylos</taxon>
    </lineage>
</organism>
<dbReference type="EMBL" id="CAJNOQ010025299">
    <property type="protein sequence ID" value="CAF1535864.1"/>
    <property type="molecule type" value="Genomic_DNA"/>
</dbReference>
<keyword evidence="1" id="KW-0472">Membrane</keyword>
<evidence type="ECO:0000313" key="4">
    <source>
        <dbReference type="Proteomes" id="UP000663829"/>
    </source>
</evidence>
<dbReference type="PANTHER" id="PTHR11360:SF284">
    <property type="entry name" value="EG:103B4.3 PROTEIN-RELATED"/>
    <property type="match status" value="1"/>
</dbReference>
<evidence type="ECO:0000313" key="2">
    <source>
        <dbReference type="EMBL" id="CAF1535864.1"/>
    </source>
</evidence>
<feature type="transmembrane region" description="Helical" evidence="1">
    <location>
        <begin position="241"/>
        <end position="259"/>
    </location>
</feature>
<dbReference type="Gene3D" id="1.20.1250.20">
    <property type="entry name" value="MFS general substrate transporter like domains"/>
    <property type="match status" value="1"/>
</dbReference>
<feature type="transmembrane region" description="Helical" evidence="1">
    <location>
        <begin position="149"/>
        <end position="170"/>
    </location>
</feature>
<feature type="non-terminal residue" evidence="2">
    <location>
        <position position="1"/>
    </location>
</feature>
<dbReference type="SUPFAM" id="SSF103473">
    <property type="entry name" value="MFS general substrate transporter"/>
    <property type="match status" value="1"/>
</dbReference>
<dbReference type="Proteomes" id="UP000681722">
    <property type="component" value="Unassembled WGS sequence"/>
</dbReference>
<dbReference type="OrthoDB" id="6499973at2759"/>
<keyword evidence="1" id="KW-0812">Transmembrane</keyword>
<feature type="transmembrane region" description="Helical" evidence="1">
    <location>
        <begin position="176"/>
        <end position="196"/>
    </location>
</feature>
<dbReference type="PANTHER" id="PTHR11360">
    <property type="entry name" value="MONOCARBOXYLATE TRANSPORTER"/>
    <property type="match status" value="1"/>
</dbReference>
<accession>A0A815VJ09</accession>
<dbReference type="InterPro" id="IPR011701">
    <property type="entry name" value="MFS"/>
</dbReference>
<dbReference type="GO" id="GO:0008028">
    <property type="term" value="F:monocarboxylic acid transmembrane transporter activity"/>
    <property type="evidence" value="ECO:0007669"/>
    <property type="project" value="TreeGrafter"/>
</dbReference>
<comment type="caution">
    <text evidence="2">The sequence shown here is derived from an EMBL/GenBank/DDBJ whole genome shotgun (WGS) entry which is preliminary data.</text>
</comment>
<sequence length="260" mass="28758">MSIRVPGNVQELVWLQELPLGLVHGQTFEHFIYINHTLQLAVHYSSSVTQHHIVPNQLQIQNIESNACDDQQPFLDNTNNNQLVAAHQQSDEIKTTKPNQWFDMTLLKDYAFILFLISNLLTNFGFNVPYSFTEDLAKQHGIREESKHITMAIGIGSIAGRVVIGFLGDIKKVNRLLLYILTLIIAGSATALEPLLALKFGHHLSLHIIYAVIFGFSTGGYIGITSVVLVDLVGLEKFSDAFGLVLVVQGVAIAFGLPIV</sequence>
<dbReference type="Proteomes" id="UP000663829">
    <property type="component" value="Unassembled WGS sequence"/>
</dbReference>
<keyword evidence="1" id="KW-1133">Transmembrane helix</keyword>
<dbReference type="AlphaFoldDB" id="A0A815VJ09"/>
<evidence type="ECO:0008006" key="5">
    <source>
        <dbReference type="Google" id="ProtNLM"/>
    </source>
</evidence>
<dbReference type="InterPro" id="IPR036259">
    <property type="entry name" value="MFS_trans_sf"/>
</dbReference>
<protein>
    <recommendedName>
        <fullName evidence="5">Major facilitator superfamily (MFS) profile domain-containing protein</fullName>
    </recommendedName>
</protein>
<feature type="transmembrane region" description="Helical" evidence="1">
    <location>
        <begin position="208"/>
        <end position="229"/>
    </location>
</feature>
<dbReference type="EMBL" id="CAJOBC010090902">
    <property type="protein sequence ID" value="CAF4395641.1"/>
    <property type="molecule type" value="Genomic_DNA"/>
</dbReference>
<keyword evidence="4" id="KW-1185">Reference proteome</keyword>
<dbReference type="InterPro" id="IPR050327">
    <property type="entry name" value="Proton-linked_MCT"/>
</dbReference>
<name>A0A815VJ09_9BILA</name>
<gene>
    <name evidence="2" type="ORF">GPM918_LOCUS38331</name>
    <name evidence="3" type="ORF">SRO942_LOCUS39146</name>
</gene>
<feature type="transmembrane region" description="Helical" evidence="1">
    <location>
        <begin position="110"/>
        <end position="128"/>
    </location>
</feature>
<reference evidence="2" key="1">
    <citation type="submission" date="2021-02" db="EMBL/GenBank/DDBJ databases">
        <authorList>
            <person name="Nowell W R."/>
        </authorList>
    </citation>
    <scope>NUCLEOTIDE SEQUENCE</scope>
</reference>
<proteinExistence type="predicted"/>
<evidence type="ECO:0000256" key="1">
    <source>
        <dbReference type="SAM" id="Phobius"/>
    </source>
</evidence>